<dbReference type="SMART" id="SM01063">
    <property type="entry name" value="CBM49"/>
    <property type="match status" value="1"/>
</dbReference>
<dbReference type="InterPro" id="IPR052879">
    <property type="entry name" value="Dd_Spore_Germination_Stalk"/>
</dbReference>
<evidence type="ECO:0000313" key="2">
    <source>
        <dbReference type="EMBL" id="EGC33208.1"/>
    </source>
</evidence>
<dbReference type="PANTHER" id="PTHR33239">
    <property type="entry name" value="CELLULOSE-BINDING DOMAIN-CONTAINING PROTEIN-RELATED"/>
    <property type="match status" value="1"/>
</dbReference>
<protein>
    <recommendedName>
        <fullName evidence="1">Carbohydrate binding domain-containing protein</fullName>
    </recommendedName>
</protein>
<dbReference type="EMBL" id="GL871152">
    <property type="protein sequence ID" value="EGC33208.1"/>
    <property type="molecule type" value="Genomic_DNA"/>
</dbReference>
<proteinExistence type="predicted"/>
<evidence type="ECO:0000259" key="1">
    <source>
        <dbReference type="SMART" id="SM01063"/>
    </source>
</evidence>
<dbReference type="VEuPathDB" id="AmoebaDB:DICPUDRAFT_22202"/>
<dbReference type="InParanoid" id="F0ZS55"/>
<feature type="domain" description="Carbohydrate binding" evidence="1">
    <location>
        <begin position="36"/>
        <end position="125"/>
    </location>
</feature>
<dbReference type="AlphaFoldDB" id="F0ZS55"/>
<name>F0ZS55_DICPU</name>
<accession>F0ZS55</accession>
<organism evidence="2 3">
    <name type="scientific">Dictyostelium purpureum</name>
    <name type="common">Slime mold</name>
    <dbReference type="NCBI Taxonomy" id="5786"/>
    <lineage>
        <taxon>Eukaryota</taxon>
        <taxon>Amoebozoa</taxon>
        <taxon>Evosea</taxon>
        <taxon>Eumycetozoa</taxon>
        <taxon>Dictyostelia</taxon>
        <taxon>Dictyosteliales</taxon>
        <taxon>Dictyosteliaceae</taxon>
        <taxon>Dictyostelium</taxon>
    </lineage>
</organism>
<dbReference type="Proteomes" id="UP000001064">
    <property type="component" value="Unassembled WGS sequence"/>
</dbReference>
<dbReference type="GO" id="GO:0030198">
    <property type="term" value="P:extracellular matrix organization"/>
    <property type="evidence" value="ECO:0000318"/>
    <property type="project" value="GO_Central"/>
</dbReference>
<feature type="non-terminal residue" evidence="2">
    <location>
        <position position="125"/>
    </location>
</feature>
<feature type="non-terminal residue" evidence="2">
    <location>
        <position position="1"/>
    </location>
</feature>
<dbReference type="KEGG" id="dpp:DICPUDRAFT_22202"/>
<dbReference type="PANTHER" id="PTHR33239:SF20">
    <property type="entry name" value="CARBOHYDRATE BINDING DOMAIN-CONTAINING PROTEIN"/>
    <property type="match status" value="1"/>
</dbReference>
<keyword evidence="3" id="KW-1185">Reference proteome</keyword>
<dbReference type="Pfam" id="PF09478">
    <property type="entry name" value="CBM49"/>
    <property type="match status" value="1"/>
</dbReference>
<dbReference type="eggNOG" id="ENOG502RIMX">
    <property type="taxonomic scope" value="Eukaryota"/>
</dbReference>
<sequence>SFNYSCGPYTCDSKVEVCQSIYGINDGCIPREKLDVSIITKEINSWSENNNKENFTQYDAIIQNNVNRDIKQIYVYIDPKKFILRDNSSLWNMIPDTTKDNHLILPTYQETISAGKSFVFGFIIE</sequence>
<dbReference type="GeneID" id="10504618"/>
<dbReference type="RefSeq" id="XP_003290248.1">
    <property type="nucleotide sequence ID" value="XM_003290200.1"/>
</dbReference>
<reference evidence="3" key="1">
    <citation type="journal article" date="2011" name="Genome Biol.">
        <title>Comparative genomics of the social amoebae Dictyostelium discoideum and Dictyostelium purpureum.</title>
        <authorList>
            <consortium name="US DOE Joint Genome Institute (JGI-PGF)"/>
            <person name="Sucgang R."/>
            <person name="Kuo A."/>
            <person name="Tian X."/>
            <person name="Salerno W."/>
            <person name="Parikh A."/>
            <person name="Feasley C.L."/>
            <person name="Dalin E."/>
            <person name="Tu H."/>
            <person name="Huang E."/>
            <person name="Barry K."/>
            <person name="Lindquist E."/>
            <person name="Shapiro H."/>
            <person name="Bruce D."/>
            <person name="Schmutz J."/>
            <person name="Salamov A."/>
            <person name="Fey P."/>
            <person name="Gaudet P."/>
            <person name="Anjard C."/>
            <person name="Babu M.M."/>
            <person name="Basu S."/>
            <person name="Bushmanova Y."/>
            <person name="van der Wel H."/>
            <person name="Katoh-Kurasawa M."/>
            <person name="Dinh C."/>
            <person name="Coutinho P.M."/>
            <person name="Saito T."/>
            <person name="Elias M."/>
            <person name="Schaap P."/>
            <person name="Kay R.R."/>
            <person name="Henrissat B."/>
            <person name="Eichinger L."/>
            <person name="Rivero F."/>
            <person name="Putnam N.H."/>
            <person name="West C.M."/>
            <person name="Loomis W.F."/>
            <person name="Chisholm R.L."/>
            <person name="Shaulsky G."/>
            <person name="Strassmann J.E."/>
            <person name="Queller D.C."/>
            <person name="Kuspa A."/>
            <person name="Grigoriev I.V."/>
        </authorList>
    </citation>
    <scope>NUCLEOTIDE SEQUENCE [LARGE SCALE GENOMIC DNA]</scope>
    <source>
        <strain evidence="3">QSDP1</strain>
    </source>
</reference>
<dbReference type="GO" id="GO:0030246">
    <property type="term" value="F:carbohydrate binding"/>
    <property type="evidence" value="ECO:0007669"/>
    <property type="project" value="InterPro"/>
</dbReference>
<dbReference type="GO" id="GO:0031012">
    <property type="term" value="C:extracellular matrix"/>
    <property type="evidence" value="ECO:0000318"/>
    <property type="project" value="GO_Central"/>
</dbReference>
<dbReference type="GO" id="GO:0005201">
    <property type="term" value="F:extracellular matrix structural constituent"/>
    <property type="evidence" value="ECO:0000318"/>
    <property type="project" value="GO_Central"/>
</dbReference>
<dbReference type="InterPro" id="IPR019028">
    <property type="entry name" value="CBM_49"/>
</dbReference>
<evidence type="ECO:0000313" key="3">
    <source>
        <dbReference type="Proteomes" id="UP000001064"/>
    </source>
</evidence>
<gene>
    <name evidence="2" type="ORF">DICPUDRAFT_22202</name>
</gene>